<comment type="caution">
    <text evidence="7">The sequence shown here is derived from an EMBL/GenBank/DDBJ whole genome shotgun (WGS) entry which is preliminary data.</text>
</comment>
<keyword evidence="3 6" id="KW-0812">Transmembrane</keyword>
<comment type="subcellular location">
    <subcellularLocation>
        <location evidence="1">Membrane</location>
        <topology evidence="1">Multi-pass membrane protein</topology>
    </subcellularLocation>
</comment>
<gene>
    <name evidence="7" type="primary">RvY_04848-1</name>
    <name evidence="7" type="synonym">RvY_04848.1</name>
    <name evidence="7" type="ORF">RvY_04848</name>
</gene>
<sequence length="607" mass="67116">MVVTFPTTSRTSRYEAARARRARANSADSTVTTTDSWDIPTEHETAKSLVDYSDRPAFADDLMENASLMPFPLRRSFSFQGSSGLRSRYLATMKPHIYRHPEDQWEVESLSFRKLSSHQKRTLSLIWLAKISYYFALGMMPIVLPSALEAQGFSTLATGTIFAIWGLTTVITWPLWQMAVPRLGTKNTFNLGLFLTGTSFVLFGSLHWEQDALRYIILAAVFRAVEGIGFAALEVAITAKLLVEFPRNESGVYGSALNCVGVGLTLGSCLAGALYYVADVAATFLTCGLLLFVVGFVSICFLERRPFTWSLFSDSTKKRRKFRRNISLYGATTMFFFAVLALAALQTIIEPHIRTIFGSHYTVEGIILALIPLSFSFGVALWQWLITHDFICGLECSNITGIFLAGFIFLFTGPVKAFNIPANLLWLDLLCFLGLGGTASMVFAATFHTFLECAEAKKLNKLAAYSTTTSVIVITQALGTIVGAPLGGFLNWYLDFQLATAIIASILFGACLIGAIFSVVRVVVKMRRLKRMAGHHLARIERAKRSGRSSRAQLVGGSLARKTTAALQNIRINNFRYSANVGQFIADDHPLLEHSVSQKHRSYGTYL</sequence>
<dbReference type="EMBL" id="BDGG01000002">
    <property type="protein sequence ID" value="GAU92815.1"/>
    <property type="molecule type" value="Genomic_DNA"/>
</dbReference>
<feature type="transmembrane region" description="Helical" evidence="6">
    <location>
        <begin position="326"/>
        <end position="345"/>
    </location>
</feature>
<evidence type="ECO:0000256" key="4">
    <source>
        <dbReference type="ARBA" id="ARBA00022989"/>
    </source>
</evidence>
<feature type="transmembrane region" description="Helical" evidence="6">
    <location>
        <begin position="123"/>
        <end position="144"/>
    </location>
</feature>
<dbReference type="GO" id="GO:0022857">
    <property type="term" value="F:transmembrane transporter activity"/>
    <property type="evidence" value="ECO:0007669"/>
    <property type="project" value="InterPro"/>
</dbReference>
<dbReference type="OrthoDB" id="10062562at2759"/>
<feature type="transmembrane region" description="Helical" evidence="6">
    <location>
        <begin position="398"/>
        <end position="418"/>
    </location>
</feature>
<feature type="transmembrane region" description="Helical" evidence="6">
    <location>
        <begin position="498"/>
        <end position="524"/>
    </location>
</feature>
<evidence type="ECO:0000256" key="5">
    <source>
        <dbReference type="ARBA" id="ARBA00023136"/>
    </source>
</evidence>
<feature type="transmembrane region" description="Helical" evidence="6">
    <location>
        <begin position="188"/>
        <end position="208"/>
    </location>
</feature>
<organism evidence="7 8">
    <name type="scientific">Ramazzottius varieornatus</name>
    <name type="common">Water bear</name>
    <name type="synonym">Tardigrade</name>
    <dbReference type="NCBI Taxonomy" id="947166"/>
    <lineage>
        <taxon>Eukaryota</taxon>
        <taxon>Metazoa</taxon>
        <taxon>Ecdysozoa</taxon>
        <taxon>Tardigrada</taxon>
        <taxon>Eutardigrada</taxon>
        <taxon>Parachela</taxon>
        <taxon>Hypsibioidea</taxon>
        <taxon>Ramazzottiidae</taxon>
        <taxon>Ramazzottius</taxon>
    </lineage>
</organism>
<protein>
    <recommendedName>
        <fullName evidence="9">Major facilitator superfamily (MFS) profile domain-containing protein</fullName>
    </recommendedName>
</protein>
<proteinExistence type="predicted"/>
<dbReference type="GO" id="GO:0016020">
    <property type="term" value="C:membrane"/>
    <property type="evidence" value="ECO:0007669"/>
    <property type="project" value="UniProtKB-SubCell"/>
</dbReference>
<evidence type="ECO:0000313" key="7">
    <source>
        <dbReference type="EMBL" id="GAU92815.1"/>
    </source>
</evidence>
<dbReference type="InterPro" id="IPR011701">
    <property type="entry name" value="MFS"/>
</dbReference>
<evidence type="ECO:0000256" key="2">
    <source>
        <dbReference type="ARBA" id="ARBA00022448"/>
    </source>
</evidence>
<feature type="transmembrane region" description="Helical" evidence="6">
    <location>
        <begin position="365"/>
        <end position="386"/>
    </location>
</feature>
<keyword evidence="5 6" id="KW-0472">Membrane</keyword>
<dbReference type="InterPro" id="IPR036259">
    <property type="entry name" value="MFS_trans_sf"/>
</dbReference>
<evidence type="ECO:0000256" key="6">
    <source>
        <dbReference type="SAM" id="Phobius"/>
    </source>
</evidence>
<feature type="transmembrane region" description="Helical" evidence="6">
    <location>
        <begin position="424"/>
        <end position="450"/>
    </location>
</feature>
<evidence type="ECO:0000313" key="8">
    <source>
        <dbReference type="Proteomes" id="UP000186922"/>
    </source>
</evidence>
<feature type="transmembrane region" description="Helical" evidence="6">
    <location>
        <begin position="255"/>
        <end position="276"/>
    </location>
</feature>
<dbReference type="InterPro" id="IPR050930">
    <property type="entry name" value="MFS_Vesicular_Transporter"/>
</dbReference>
<feature type="transmembrane region" description="Helical" evidence="6">
    <location>
        <begin position="282"/>
        <end position="302"/>
    </location>
</feature>
<dbReference type="PANTHER" id="PTHR23506:SF26">
    <property type="entry name" value="MFS-TYPE TRANSPORTER SLC18B1"/>
    <property type="match status" value="1"/>
</dbReference>
<dbReference type="Gene3D" id="1.20.1250.20">
    <property type="entry name" value="MFS general substrate transporter like domains"/>
    <property type="match status" value="1"/>
</dbReference>
<dbReference type="SUPFAM" id="SSF103473">
    <property type="entry name" value="MFS general substrate transporter"/>
    <property type="match status" value="1"/>
</dbReference>
<dbReference type="PANTHER" id="PTHR23506">
    <property type="entry name" value="GH10249P"/>
    <property type="match status" value="1"/>
</dbReference>
<evidence type="ECO:0000256" key="1">
    <source>
        <dbReference type="ARBA" id="ARBA00004141"/>
    </source>
</evidence>
<dbReference type="Proteomes" id="UP000186922">
    <property type="component" value="Unassembled WGS sequence"/>
</dbReference>
<feature type="transmembrane region" description="Helical" evidence="6">
    <location>
        <begin position="214"/>
        <end position="243"/>
    </location>
</feature>
<dbReference type="Pfam" id="PF07690">
    <property type="entry name" value="MFS_1"/>
    <property type="match status" value="1"/>
</dbReference>
<feature type="transmembrane region" description="Helical" evidence="6">
    <location>
        <begin position="156"/>
        <end position="176"/>
    </location>
</feature>
<feature type="transmembrane region" description="Helical" evidence="6">
    <location>
        <begin position="462"/>
        <end position="486"/>
    </location>
</feature>
<name>A0A1D1UWI9_RAMVA</name>
<accession>A0A1D1UWI9</accession>
<keyword evidence="8" id="KW-1185">Reference proteome</keyword>
<dbReference type="AlphaFoldDB" id="A0A1D1UWI9"/>
<reference evidence="7 8" key="1">
    <citation type="journal article" date="2016" name="Nat. Commun.">
        <title>Extremotolerant tardigrade genome and improved radiotolerance of human cultured cells by tardigrade-unique protein.</title>
        <authorList>
            <person name="Hashimoto T."/>
            <person name="Horikawa D.D."/>
            <person name="Saito Y."/>
            <person name="Kuwahara H."/>
            <person name="Kozuka-Hata H."/>
            <person name="Shin-I T."/>
            <person name="Minakuchi Y."/>
            <person name="Ohishi K."/>
            <person name="Motoyama A."/>
            <person name="Aizu T."/>
            <person name="Enomoto A."/>
            <person name="Kondo K."/>
            <person name="Tanaka S."/>
            <person name="Hara Y."/>
            <person name="Koshikawa S."/>
            <person name="Sagara H."/>
            <person name="Miura T."/>
            <person name="Yokobori S."/>
            <person name="Miyagawa K."/>
            <person name="Suzuki Y."/>
            <person name="Kubo T."/>
            <person name="Oyama M."/>
            <person name="Kohara Y."/>
            <person name="Fujiyama A."/>
            <person name="Arakawa K."/>
            <person name="Katayama T."/>
            <person name="Toyoda A."/>
            <person name="Kunieda T."/>
        </authorList>
    </citation>
    <scope>NUCLEOTIDE SEQUENCE [LARGE SCALE GENOMIC DNA]</scope>
    <source>
        <strain evidence="7 8">YOKOZUNA-1</strain>
    </source>
</reference>
<keyword evidence="2" id="KW-0813">Transport</keyword>
<keyword evidence="4 6" id="KW-1133">Transmembrane helix</keyword>
<dbReference type="STRING" id="947166.A0A1D1UWI9"/>
<evidence type="ECO:0000256" key="3">
    <source>
        <dbReference type="ARBA" id="ARBA00022692"/>
    </source>
</evidence>
<evidence type="ECO:0008006" key="9">
    <source>
        <dbReference type="Google" id="ProtNLM"/>
    </source>
</evidence>